<keyword evidence="8" id="KW-1185">Reference proteome</keyword>
<dbReference type="GO" id="GO:0001510">
    <property type="term" value="P:RNA methylation"/>
    <property type="evidence" value="ECO:0007669"/>
    <property type="project" value="InterPro"/>
</dbReference>
<feature type="binding site" evidence="5">
    <location>
        <position position="288"/>
    </location>
    <ligand>
        <name>S-adenosyl-L-methionine</name>
        <dbReference type="ChEBI" id="CHEBI:59789"/>
    </ligand>
</feature>
<evidence type="ECO:0000256" key="5">
    <source>
        <dbReference type="PROSITE-ProRule" id="PRU01023"/>
    </source>
</evidence>
<dbReference type="AlphaFoldDB" id="A0A238IV12"/>
<feature type="active site" description="Nucleophile" evidence="5">
    <location>
        <position position="341"/>
    </location>
</feature>
<dbReference type="Pfam" id="PF22458">
    <property type="entry name" value="RsmF-B_ferredox"/>
    <property type="match status" value="1"/>
</dbReference>
<feature type="domain" description="SAM-dependent MTase RsmB/NOP-type" evidence="6">
    <location>
        <begin position="138"/>
        <end position="387"/>
    </location>
</feature>
<evidence type="ECO:0000256" key="4">
    <source>
        <dbReference type="ARBA" id="ARBA00022884"/>
    </source>
</evidence>
<comment type="caution">
    <text evidence="5">Lacks conserved residue(s) required for the propagation of feature annotation.</text>
</comment>
<proteinExistence type="inferred from homology"/>
<evidence type="ECO:0000259" key="6">
    <source>
        <dbReference type="PROSITE" id="PS51686"/>
    </source>
</evidence>
<dbReference type="OrthoDB" id="9810297at2"/>
<name>A0A238IV12_9RHOB</name>
<dbReference type="PANTHER" id="PTHR22807:SF53">
    <property type="entry name" value="RIBOSOMAL RNA SMALL SUBUNIT METHYLTRANSFERASE B-RELATED"/>
    <property type="match status" value="1"/>
</dbReference>
<dbReference type="InterPro" id="IPR054728">
    <property type="entry name" value="RsmB-like_ferredoxin"/>
</dbReference>
<comment type="similarity">
    <text evidence="5">Belongs to the class I-like SAM-binding methyltransferase superfamily. RsmB/NOP family.</text>
</comment>
<gene>
    <name evidence="7" type="primary">rsmB_1</name>
    <name evidence="7" type="ORF">BOA8489_00236</name>
</gene>
<dbReference type="InterPro" id="IPR023267">
    <property type="entry name" value="RCMT"/>
</dbReference>
<evidence type="ECO:0000256" key="3">
    <source>
        <dbReference type="ARBA" id="ARBA00022691"/>
    </source>
</evidence>
<organism evidence="7 8">
    <name type="scientific">Boseongicola aestuarii</name>
    <dbReference type="NCBI Taxonomy" id="1470561"/>
    <lineage>
        <taxon>Bacteria</taxon>
        <taxon>Pseudomonadati</taxon>
        <taxon>Pseudomonadota</taxon>
        <taxon>Alphaproteobacteria</taxon>
        <taxon>Rhodobacterales</taxon>
        <taxon>Paracoccaceae</taxon>
        <taxon>Boseongicola</taxon>
    </lineage>
</organism>
<dbReference type="PANTHER" id="PTHR22807">
    <property type="entry name" value="NOP2 YEAST -RELATED NOL1/NOP2/FMU SUN DOMAIN-CONTAINING"/>
    <property type="match status" value="1"/>
</dbReference>
<evidence type="ECO:0000256" key="2">
    <source>
        <dbReference type="ARBA" id="ARBA00022679"/>
    </source>
</evidence>
<dbReference type="Proteomes" id="UP000201838">
    <property type="component" value="Unassembled WGS sequence"/>
</dbReference>
<keyword evidence="3 5" id="KW-0949">S-adenosyl-L-methionine</keyword>
<keyword evidence="4 5" id="KW-0694">RNA-binding</keyword>
<dbReference type="GO" id="GO:0003723">
    <property type="term" value="F:RNA binding"/>
    <property type="evidence" value="ECO:0007669"/>
    <property type="project" value="UniProtKB-UniRule"/>
</dbReference>
<sequence>MTPAARVQAAIVILDDILSGTPVEKALTGWGRRSRFAGSKDRAAVRDNVFGVLRCKRSFGWLGGGDNGRSLMLGALRDAGTDPRILFDGVAHGPEVLSDDEALAGAALQDATDPVRLDVPDWLWPDLQRSLGQQTESVLTLLRQRAPVHLRVNTRVTDRDALLAELHRHGHDAHALAMTPTGVEVAGSPRGLVSLPCFEAGWFELQDGASQAVVDRLSDHVKGAEVLDFCAGGGGKSLAMAAYAPKGLVAHDGAPERMSHLPERAGRAGVAIEVVSRVAGQFDLVLCDAPCSGSGAWRRQPSSKWDLSAERLKSLNDVQFGILSTAQGLVRPDGCLAYATCSLLDTENDKIVERFLLAHPDWHSVDRMCLTPLDGGDGFYLNVLKRG</sequence>
<dbReference type="EMBL" id="FXXQ01000001">
    <property type="protein sequence ID" value="SMX22146.1"/>
    <property type="molecule type" value="Genomic_DNA"/>
</dbReference>
<dbReference type="Pfam" id="PF01189">
    <property type="entry name" value="Methyltr_RsmB-F"/>
    <property type="match status" value="1"/>
</dbReference>
<keyword evidence="1 5" id="KW-0489">Methyltransferase</keyword>
<evidence type="ECO:0000313" key="8">
    <source>
        <dbReference type="Proteomes" id="UP000201838"/>
    </source>
</evidence>
<reference evidence="7 8" key="1">
    <citation type="submission" date="2017-05" db="EMBL/GenBank/DDBJ databases">
        <authorList>
            <person name="Song R."/>
            <person name="Chenine A.L."/>
            <person name="Ruprecht R.M."/>
        </authorList>
    </citation>
    <scope>NUCLEOTIDE SEQUENCE [LARGE SCALE GENOMIC DNA]</scope>
    <source>
        <strain evidence="7 8">CECT 8489</strain>
    </source>
</reference>
<dbReference type="Gene3D" id="3.40.50.150">
    <property type="entry name" value="Vaccinia Virus protein VP39"/>
    <property type="match status" value="1"/>
</dbReference>
<dbReference type="InterPro" id="IPR001678">
    <property type="entry name" value="MeTrfase_RsmB-F_NOP2_dom"/>
</dbReference>
<dbReference type="RefSeq" id="WP_093972142.1">
    <property type="nucleotide sequence ID" value="NZ_FXXQ01000001.1"/>
</dbReference>
<dbReference type="EC" id="2.1.1.176" evidence="7"/>
<evidence type="ECO:0000313" key="7">
    <source>
        <dbReference type="EMBL" id="SMX22146.1"/>
    </source>
</evidence>
<accession>A0A238IV12</accession>
<dbReference type="Gene3D" id="3.30.70.1170">
    <property type="entry name" value="Sun protein, domain 3"/>
    <property type="match status" value="1"/>
</dbReference>
<evidence type="ECO:0000256" key="1">
    <source>
        <dbReference type="ARBA" id="ARBA00022603"/>
    </source>
</evidence>
<dbReference type="InterPro" id="IPR049560">
    <property type="entry name" value="MeTrfase_RsmB-F_NOP2_cat"/>
</dbReference>
<protein>
    <submittedName>
        <fullName evidence="7">Ribosomal RNA small subunit methyltransferase B</fullName>
        <ecNumber evidence="7">2.1.1.176</ecNumber>
    </submittedName>
</protein>
<keyword evidence="2 5" id="KW-0808">Transferase</keyword>
<dbReference type="InterPro" id="IPR029063">
    <property type="entry name" value="SAM-dependent_MTases_sf"/>
</dbReference>
<dbReference type="GO" id="GO:0008173">
    <property type="term" value="F:RNA methyltransferase activity"/>
    <property type="evidence" value="ECO:0007669"/>
    <property type="project" value="InterPro"/>
</dbReference>
<feature type="binding site" evidence="5">
    <location>
        <position position="252"/>
    </location>
    <ligand>
        <name>S-adenosyl-L-methionine</name>
        <dbReference type="ChEBI" id="CHEBI:59789"/>
    </ligand>
</feature>
<dbReference type="PRINTS" id="PR02008">
    <property type="entry name" value="RCMTFAMILY"/>
</dbReference>
<dbReference type="PROSITE" id="PS51686">
    <property type="entry name" value="SAM_MT_RSMB_NOP"/>
    <property type="match status" value="1"/>
</dbReference>
<dbReference type="SUPFAM" id="SSF53335">
    <property type="entry name" value="S-adenosyl-L-methionine-dependent methyltransferases"/>
    <property type="match status" value="1"/>
</dbReference>